<reference evidence="2" key="1">
    <citation type="submission" date="2016-10" db="EMBL/GenBank/DDBJ databases">
        <authorList>
            <person name="Varghese N."/>
            <person name="Submissions S."/>
        </authorList>
    </citation>
    <scope>NUCLEOTIDE SEQUENCE [LARGE SCALE GENOMIC DNA]</scope>
    <source>
        <strain evidence="2">DSM 45245</strain>
    </source>
</reference>
<gene>
    <name evidence="1" type="ORF">SAMN05444365_10618</name>
</gene>
<keyword evidence="2" id="KW-1185">Reference proteome</keyword>
<dbReference type="AlphaFoldDB" id="A0A1H3QN58"/>
<evidence type="ECO:0000313" key="1">
    <source>
        <dbReference type="EMBL" id="SDZ14713.1"/>
    </source>
</evidence>
<dbReference type="OrthoDB" id="5197771at2"/>
<sequence>MHEVPHHGLTRRQLEYQLSWLMRRRPQDPTKLPEFIGDLVVTLIDRNNVALAAHAAEAARTDLPDGS</sequence>
<protein>
    <submittedName>
        <fullName evidence="1">Uncharacterized protein</fullName>
    </submittedName>
</protein>
<dbReference type="EMBL" id="FNPH01000006">
    <property type="protein sequence ID" value="SDZ14713.1"/>
    <property type="molecule type" value="Genomic_DNA"/>
</dbReference>
<accession>A0A1H3QN58</accession>
<name>A0A1H3QN58_9ACTN</name>
<dbReference type="RefSeq" id="WP_091558304.1">
    <property type="nucleotide sequence ID" value="NZ_FNPH01000006.1"/>
</dbReference>
<proteinExistence type="predicted"/>
<dbReference type="Proteomes" id="UP000242415">
    <property type="component" value="Unassembled WGS sequence"/>
</dbReference>
<dbReference type="STRING" id="405436.SAMN05444365_10618"/>
<evidence type="ECO:0000313" key="2">
    <source>
        <dbReference type="Proteomes" id="UP000242415"/>
    </source>
</evidence>
<organism evidence="1 2">
    <name type="scientific">Micromonospora pattaloongensis</name>
    <dbReference type="NCBI Taxonomy" id="405436"/>
    <lineage>
        <taxon>Bacteria</taxon>
        <taxon>Bacillati</taxon>
        <taxon>Actinomycetota</taxon>
        <taxon>Actinomycetes</taxon>
        <taxon>Micromonosporales</taxon>
        <taxon>Micromonosporaceae</taxon>
        <taxon>Micromonospora</taxon>
    </lineage>
</organism>